<dbReference type="PANTHER" id="PTHR47820:SF3">
    <property type="entry name" value="OS07G0499800 PROTEIN"/>
    <property type="match status" value="1"/>
</dbReference>
<dbReference type="AlphaFoldDB" id="A0A9P1E089"/>
<dbReference type="GO" id="GO:0008270">
    <property type="term" value="F:zinc ion binding"/>
    <property type="evidence" value="ECO:0007669"/>
    <property type="project" value="UniProtKB-KW"/>
</dbReference>
<comment type="caution">
    <text evidence="4">The sequence shown here is derived from an EMBL/GenBank/DDBJ whole genome shotgun (WGS) entry which is preliminary data.</text>
</comment>
<evidence type="ECO:0000256" key="2">
    <source>
        <dbReference type="SAM" id="MobiDB-lite"/>
    </source>
</evidence>
<feature type="domain" description="RING-type" evidence="3">
    <location>
        <begin position="718"/>
        <end position="757"/>
    </location>
</feature>
<dbReference type="InterPro" id="IPR001841">
    <property type="entry name" value="Znf_RING"/>
</dbReference>
<dbReference type="Proteomes" id="UP001152484">
    <property type="component" value="Unassembled WGS sequence"/>
</dbReference>
<evidence type="ECO:0000256" key="1">
    <source>
        <dbReference type="PROSITE-ProRule" id="PRU00175"/>
    </source>
</evidence>
<reference evidence="4" key="1">
    <citation type="submission" date="2022-07" db="EMBL/GenBank/DDBJ databases">
        <authorList>
            <person name="Macas J."/>
            <person name="Novak P."/>
            <person name="Neumann P."/>
        </authorList>
    </citation>
    <scope>NUCLEOTIDE SEQUENCE</scope>
</reference>
<dbReference type="InterPro" id="IPR013083">
    <property type="entry name" value="Znf_RING/FYVE/PHD"/>
</dbReference>
<evidence type="ECO:0000313" key="4">
    <source>
        <dbReference type="EMBL" id="CAH9068638.1"/>
    </source>
</evidence>
<sequence>MASSQVQVAASSSSLSYVLRDRNRRDRCSPKGPNSFQKNLKGFVHSCISRQSSDFNSDSDENLWVDNPQQHYLGSQWKASEDWGFLSAVEGKELDGCEILRRPKSDTSAMEFPHSGGVSSLVRKFSDFVAEAKINNSISNSAGYTFLSKNVSDTEVPRRGSDACGESSIDGGSEIPGNEDNSFGGWDSDRTPKSGPQSVRAIDFDAAIGKERVRVADIVRKLSSSAADDDNHDREPSSINGGNDGSFIRGSQAVAYGCFLMQVERDRTMELERLVELKSVSKFKQRGRIKAMLRLMILRRPETGNDPPSSSMSSEYSRKSKPSILHLRERFNAGIQHKSGKEAKAFASNQSREESHHQESFLSNYSEVVVESSSGNGHVSPSLGLKEEENHQSQIITHRPCNNQSLGGSFTSTTLESHDNDPDQQNLQHFHGKAEAGCSNRSIGAAMSIRDNEVIRMVEQREGCNDFSIYWEQDDDQQTIESDSHQQAEVGQDWVSDVSRPRSEWHDLRQARYEEMLDPFSDNNNDIRELLQRKSVSNFLSGSLRDKIDQMMISRTQSQPVQVNRDMQEKAKEETVLQDEDRELEDLVHVEDEEEQYKEDIYEGESQFQEPDDGSGEDVQFASTSLSQSQCATFCSQRSYPPCCTCHPSPEIEIIYELRGHMEQLHQEIAELRSSIKSCMKSQAKLQRLIKEDSAALSHSDQKSRRDSSSKHPSDGNCCICYEMKVDSLLYRCGHICTCFKCAHELAWGSGKCPVCHAPIIDVVRAVYAHS</sequence>
<dbReference type="OrthoDB" id="6078042at2759"/>
<evidence type="ECO:0000313" key="5">
    <source>
        <dbReference type="Proteomes" id="UP001152484"/>
    </source>
</evidence>
<dbReference type="SUPFAM" id="SSF57850">
    <property type="entry name" value="RING/U-box"/>
    <property type="match status" value="1"/>
</dbReference>
<dbReference type="EMBL" id="CAMAPE010000005">
    <property type="protein sequence ID" value="CAH9068638.1"/>
    <property type="molecule type" value="Genomic_DNA"/>
</dbReference>
<dbReference type="PANTHER" id="PTHR47820">
    <property type="entry name" value="BNAC05G24000D PROTEIN"/>
    <property type="match status" value="1"/>
</dbReference>
<feature type="region of interest" description="Disordered" evidence="2">
    <location>
        <begin position="300"/>
        <end position="321"/>
    </location>
</feature>
<accession>A0A9P1E089</accession>
<keyword evidence="1" id="KW-0862">Zinc</keyword>
<feature type="region of interest" description="Disordered" evidence="2">
    <location>
        <begin position="155"/>
        <end position="198"/>
    </location>
</feature>
<dbReference type="Gene3D" id="3.30.40.10">
    <property type="entry name" value="Zinc/RING finger domain, C3HC4 (zinc finger)"/>
    <property type="match status" value="1"/>
</dbReference>
<protein>
    <recommendedName>
        <fullName evidence="3">RING-type domain-containing protein</fullName>
    </recommendedName>
</protein>
<dbReference type="PROSITE" id="PS50089">
    <property type="entry name" value="ZF_RING_2"/>
    <property type="match status" value="1"/>
</dbReference>
<proteinExistence type="predicted"/>
<keyword evidence="1" id="KW-0479">Metal-binding</keyword>
<feature type="region of interest" description="Disordered" evidence="2">
    <location>
        <begin position="336"/>
        <end position="361"/>
    </location>
</feature>
<gene>
    <name evidence="4" type="ORF">CEURO_LOCUS2890</name>
</gene>
<organism evidence="4 5">
    <name type="scientific">Cuscuta europaea</name>
    <name type="common">European dodder</name>
    <dbReference type="NCBI Taxonomy" id="41803"/>
    <lineage>
        <taxon>Eukaryota</taxon>
        <taxon>Viridiplantae</taxon>
        <taxon>Streptophyta</taxon>
        <taxon>Embryophyta</taxon>
        <taxon>Tracheophyta</taxon>
        <taxon>Spermatophyta</taxon>
        <taxon>Magnoliopsida</taxon>
        <taxon>eudicotyledons</taxon>
        <taxon>Gunneridae</taxon>
        <taxon>Pentapetalae</taxon>
        <taxon>asterids</taxon>
        <taxon>lamiids</taxon>
        <taxon>Solanales</taxon>
        <taxon>Convolvulaceae</taxon>
        <taxon>Cuscuteae</taxon>
        <taxon>Cuscuta</taxon>
        <taxon>Cuscuta subgen. Cuscuta</taxon>
    </lineage>
</organism>
<keyword evidence="1" id="KW-0863">Zinc-finger</keyword>
<dbReference type="Pfam" id="PF13920">
    <property type="entry name" value="zf-C3HC4_3"/>
    <property type="match status" value="1"/>
</dbReference>
<feature type="region of interest" description="Disordered" evidence="2">
    <location>
        <begin position="224"/>
        <end position="245"/>
    </location>
</feature>
<evidence type="ECO:0000259" key="3">
    <source>
        <dbReference type="PROSITE" id="PS50089"/>
    </source>
</evidence>
<name>A0A9P1E089_CUSEU</name>
<keyword evidence="5" id="KW-1185">Reference proteome</keyword>
<dbReference type="CDD" id="cd16647">
    <property type="entry name" value="mRING-HC-C3HC5_NEU1"/>
    <property type="match status" value="1"/>
</dbReference>